<dbReference type="Gene3D" id="3.40.50.300">
    <property type="entry name" value="P-loop containing nucleotide triphosphate hydrolases"/>
    <property type="match status" value="1"/>
</dbReference>
<keyword evidence="3 5" id="KW-0067">ATP-binding</keyword>
<dbReference type="InterPro" id="IPR003593">
    <property type="entry name" value="AAA+_ATPase"/>
</dbReference>
<dbReference type="Proteomes" id="UP000466730">
    <property type="component" value="Unassembled WGS sequence"/>
</dbReference>
<dbReference type="PANTHER" id="PTHR42781:SF4">
    <property type="entry name" value="SPERMIDINE_PUTRESCINE IMPORT ATP-BINDING PROTEIN POTA"/>
    <property type="match status" value="1"/>
</dbReference>
<evidence type="ECO:0000259" key="4">
    <source>
        <dbReference type="PROSITE" id="PS50893"/>
    </source>
</evidence>
<dbReference type="Pfam" id="PF00005">
    <property type="entry name" value="ABC_tran"/>
    <property type="match status" value="1"/>
</dbReference>
<dbReference type="PROSITE" id="PS00211">
    <property type="entry name" value="ABC_TRANSPORTER_1"/>
    <property type="match status" value="1"/>
</dbReference>
<dbReference type="GO" id="GO:0005524">
    <property type="term" value="F:ATP binding"/>
    <property type="evidence" value="ECO:0007669"/>
    <property type="project" value="UniProtKB-KW"/>
</dbReference>
<proteinExistence type="predicted"/>
<dbReference type="SMART" id="SM00382">
    <property type="entry name" value="AAA"/>
    <property type="match status" value="1"/>
</dbReference>
<dbReference type="InterPro" id="IPR017871">
    <property type="entry name" value="ABC_transporter-like_CS"/>
</dbReference>
<protein>
    <submittedName>
        <fullName evidence="5">ATP-binding cassette domain-containing protein</fullName>
    </submittedName>
</protein>
<keyword evidence="2" id="KW-0547">Nucleotide-binding</keyword>
<dbReference type="InterPro" id="IPR003439">
    <property type="entry name" value="ABC_transporter-like_ATP-bd"/>
</dbReference>
<evidence type="ECO:0000313" key="5">
    <source>
        <dbReference type="EMBL" id="MRH21713.1"/>
    </source>
</evidence>
<dbReference type="PROSITE" id="PS50893">
    <property type="entry name" value="ABC_TRANSPORTER_2"/>
    <property type="match status" value="1"/>
</dbReference>
<reference evidence="5 6" key="1">
    <citation type="submission" date="2019-11" db="EMBL/GenBank/DDBJ databases">
        <title>Draft Whole-Genome sequence of the marine photosynthetic bacterium Rhodovulum strictum DSM 11289.</title>
        <authorList>
            <person name="Kyndt J.A."/>
            <person name="Meyer T.E."/>
        </authorList>
    </citation>
    <scope>NUCLEOTIDE SEQUENCE [LARGE SCALE GENOMIC DNA]</scope>
    <source>
        <strain evidence="5 6">DSM 11289</strain>
    </source>
</reference>
<dbReference type="RefSeq" id="WP_153749008.1">
    <property type="nucleotide sequence ID" value="NZ_BAAADI010000020.1"/>
</dbReference>
<dbReference type="InterPro" id="IPR050093">
    <property type="entry name" value="ABC_SmlMolc_Importer"/>
</dbReference>
<evidence type="ECO:0000256" key="2">
    <source>
        <dbReference type="ARBA" id="ARBA00022741"/>
    </source>
</evidence>
<keyword evidence="1" id="KW-0813">Transport</keyword>
<dbReference type="InterPro" id="IPR027417">
    <property type="entry name" value="P-loop_NTPase"/>
</dbReference>
<dbReference type="GO" id="GO:0016887">
    <property type="term" value="F:ATP hydrolysis activity"/>
    <property type="evidence" value="ECO:0007669"/>
    <property type="project" value="InterPro"/>
</dbReference>
<feature type="domain" description="ABC transporter" evidence="4">
    <location>
        <begin position="5"/>
        <end position="212"/>
    </location>
</feature>
<dbReference type="PANTHER" id="PTHR42781">
    <property type="entry name" value="SPERMIDINE/PUTRESCINE IMPORT ATP-BINDING PROTEIN POTA"/>
    <property type="match status" value="1"/>
</dbReference>
<dbReference type="SUPFAM" id="SSF52540">
    <property type="entry name" value="P-loop containing nucleoside triphosphate hydrolases"/>
    <property type="match status" value="1"/>
</dbReference>
<accession>A0A844BL80</accession>
<evidence type="ECO:0000256" key="1">
    <source>
        <dbReference type="ARBA" id="ARBA00022448"/>
    </source>
</evidence>
<gene>
    <name evidence="5" type="ORF">GH815_11975</name>
</gene>
<name>A0A844BL80_9RHOB</name>
<organism evidence="5 6">
    <name type="scientific">Rhodovulum strictum</name>
    <dbReference type="NCBI Taxonomy" id="58314"/>
    <lineage>
        <taxon>Bacteria</taxon>
        <taxon>Pseudomonadati</taxon>
        <taxon>Pseudomonadota</taxon>
        <taxon>Alphaproteobacteria</taxon>
        <taxon>Rhodobacterales</taxon>
        <taxon>Paracoccaceae</taxon>
        <taxon>Rhodovulum</taxon>
    </lineage>
</organism>
<evidence type="ECO:0000256" key="3">
    <source>
        <dbReference type="ARBA" id="ARBA00022840"/>
    </source>
</evidence>
<sequence length="212" mass="22437">MSEPLRLDGVDFAHDGRPVLRGLDLILPAGTITALMGPSGCGKSTLIALAAGLLTPDAGRVARRCTRLGIVFQDPALLPWKTALGNVGFALRGLDLGAAERRARAVAMLDAVGLGPGDAGKYPRQLSGGMRQRVALARALAVEPDLLLCDEPFAALDAEPRRALWQLLRDIRDRTGLTMLVVTHDRDEARTEADCLAVMADGRITQSGQPGA</sequence>
<dbReference type="OrthoDB" id="9802264at2"/>
<keyword evidence="6" id="KW-1185">Reference proteome</keyword>
<dbReference type="AlphaFoldDB" id="A0A844BL80"/>
<comment type="caution">
    <text evidence="5">The sequence shown here is derived from an EMBL/GenBank/DDBJ whole genome shotgun (WGS) entry which is preliminary data.</text>
</comment>
<dbReference type="EMBL" id="WJPO01000018">
    <property type="protein sequence ID" value="MRH21713.1"/>
    <property type="molecule type" value="Genomic_DNA"/>
</dbReference>
<evidence type="ECO:0000313" key="6">
    <source>
        <dbReference type="Proteomes" id="UP000466730"/>
    </source>
</evidence>